<gene>
    <name evidence="1" type="ORF">L3Q82_015636</name>
</gene>
<comment type="caution">
    <text evidence="1">The sequence shown here is derived from an EMBL/GenBank/DDBJ whole genome shotgun (WGS) entry which is preliminary data.</text>
</comment>
<proteinExistence type="predicted"/>
<organism evidence="1 2">
    <name type="scientific">Scortum barcoo</name>
    <name type="common">barcoo grunter</name>
    <dbReference type="NCBI Taxonomy" id="214431"/>
    <lineage>
        <taxon>Eukaryota</taxon>
        <taxon>Metazoa</taxon>
        <taxon>Chordata</taxon>
        <taxon>Craniata</taxon>
        <taxon>Vertebrata</taxon>
        <taxon>Euteleostomi</taxon>
        <taxon>Actinopterygii</taxon>
        <taxon>Neopterygii</taxon>
        <taxon>Teleostei</taxon>
        <taxon>Neoteleostei</taxon>
        <taxon>Acanthomorphata</taxon>
        <taxon>Eupercaria</taxon>
        <taxon>Centrarchiformes</taxon>
        <taxon>Terapontoidei</taxon>
        <taxon>Terapontidae</taxon>
        <taxon>Scortum</taxon>
    </lineage>
</organism>
<protein>
    <submittedName>
        <fullName evidence="1">Uncharacterized protein</fullName>
    </submittedName>
</protein>
<accession>A0ACB8VNT6</accession>
<dbReference type="Proteomes" id="UP000831701">
    <property type="component" value="Chromosome 19"/>
</dbReference>
<evidence type="ECO:0000313" key="1">
    <source>
        <dbReference type="EMBL" id="KAI3357179.1"/>
    </source>
</evidence>
<sequence>MVAGEAEDQRKRALTDPAEDYTLRNTGQQPLSHTSPPFTAMSSHLNPPLFMLPIHFLLFSLSMPCTSTPTPSSFSPPEGGLTHLVVHSKTGEVYLGAVNWIYKLSSNLTMLRSHVTGPVTDNPRCYPPPGVQSCRHELVQTSNVNKLLLLDAAHNRLIACGSTSQGICQFLRLDDLFKLGEPHHRKEHYLSSVTEAGTMSGVVITPDIFGDGGKLFVGTPIDGKSEYFPTLSSRKLMSNEENADMFSFVFQDEFVASQLKIPSDTLSKFPAFDIYYIYGFNSEQFVYYLTLQLDIKLTSPGESSELFFTSKIVRLCVDDPKFFSYVEFPIGCTKDGVEYRLVQDAYLARPGIHLARALGIQEHEEILFTIFAQGQKNRANPPKESALCLFTMRQIKEKIKERIQSCYRGKGTLSLPWLLNMELTCINSPLQIDDNFCGQDFNQPLGGTTTIEGIPLYVDKDDGMTSVAAYDYSGHTVAFMGTRSGRMKKVGILEVVCLYVFVLSLLFKILVDVISQPALLYENVVVSDGSPILKDLLFSPDHQYLYALTEEQPGLCTASLTTPWITSDLKALLNKKERAFRNGDREEQRRVQHELRDMLRTCKDNYRRKLEAKLQQNNHLSICSPFFFPTPSSSSEDIRINPHAQYGDYRPGILKTCASQLSPVLGHLYNLSLSQEKVPMLWKTSCLVPVPKKLWPSDLADYRPASHISCDEGPGETGLSPAEATVIQELQQGTVLSPFLFTLYTTDFQYNSESCHLQKFSDDSAVVGCIREGEEGEYRTLVDNFVEWSEQNHLRLNVNKTREMVIDFRRKEDAFTATTTDQGGRGKWYKQSIAQWVSSLSDMRPTMVVSSANFTMVFVEWMAEQFTGEESEEGWAEHAALWCACAQDQCRGCVVPRFSPPEACWTPLVTRVPVESCEQYTSCATCLGSRDPHCGWCVLHNVCSRKDHCERAEEPQRFTTRVDQCVRLSVQPDTVSVTMSEVQLVLQTQNVPSLSSGVNCSFEDYAETEGRIYGGRIFCLSPSAKEVAPITRDQGDQRVIKLYLKSKETGKKFASVDLVFYNCSVHQSCLSCVNGNFPCHWCKYRHMCTQDASDCSFQEGRVNSSEECPQILPSTQIYIPAGFMRPITLLAQNLPQPQSGQRNYECIFHIQGNTHSVPALRFNSTSIQCQKTTVKKNASKQLKQSASKKCQYDYEGSDISDLPVDLSVVWNGNFVIDNPFNIQAHLYKCRALRDSCGMCLKADPRFECGWCILDKKCSLRQECTSGGNSHLPLQLAEGGGWMNAGNSRCTHPKITKLFPETGPRHGGTRVTILGENLGLKFRDIQMGVRLGKVPCVPIEEEYVSAEKIVCLLNDATTYRVQEAQVEVCVRDCANDYRALSPRPFTFVTPYFTRIQPSQGPISGGTRVTIEGSYLNAGSYVSVNIGSQPCFFRRRNAREIVCVTPAGLEPGSASVLVDIDDAELRNPEVKFNYSEDPTVLRIEPDWSIARTVEKTDDKPCYPTGQQIEEQQCQQLQEIFEEESGDEDFLGFPDASPVPDDELSKFHCQHCSTKLKSLNCKFRKGRKLVLAHEEAHVDDRWYLGKNAPASALWEVVKSSLQGSKTGPVDFGTSGPSSSLSDTTDTRETDSASRHALRRLRCGGTLLTVSGTNLATIREPKIRAKYGQAESFHNCTVYNNSVMVCLAPSVADSELGFSETGTGPDEIGFYMDNVNALVVVNETFSYYPDPVFEPLSPSGILELKPTSPLILKGRNLIPAASGNSRLNYTVLIGETPCVLTLSESQLLCEWPNLTGQHKVTMLSYNWLFSLIQIRAGGYEYSPGTLHIYSDSLLTLPAIIGIGGGGGLLLLVIIAVLIAYKRKSRDADRTLKRLQLQMDNLESRVALECKEGVYHDHRKYTKLYNMLSVATFAELQTDIHELTQELDGAGIPFLDYRTYAMRVLFPGIEDHPVLKEMEVQANVEKALTLFGQLLTKKHFLLTFIRTLEAQRSFSMRDRGNVASLIMTALQGEMEYATGVLKQLLSDLIDRNLESKNHPKLLLRRTESVAEKMLTNWFTFLLYKFLKECAGEPLFMLYCAIKQQMEKGPIDAITGEARYSLSEDKLIRQQIDYKTLTLHCVNPENENAPEVTVKCLNCDTITQVKEKLLDAVYKGSPYSQRPKASDMDLEWRHGRMARIILQDEDVTTKIDNDWKRLNTLAHYQVTDGSVIALVPKQNSAYNISNSSTFTKSLSRYESMLRTASSPDSLRSRTPMITPDLESGTKLWHLVKNHDHTDQREGDRGSKMVSEIYLTRLLATKGTLQKFVDDLFETIFSTAHRGSALPLAIKYMFDFLDEQADKHSITDYDVRHTWKSNCLPLRFWVNVIKNPQFVFDIHKNSITDACLSVVAQTFMDSCSTSEHKLGKDSPSNKLLYAKDIPNYKNWVERYYSDISRMPAISDQDMSAYLAEQSRLHLSQFNSMSALHEIYSYITKYKDEVLSALQKDEQSRRQRLRGKLEQVIDTMALAS</sequence>
<name>A0ACB8VNT6_9TELE</name>
<dbReference type="EMBL" id="CM041549">
    <property type="protein sequence ID" value="KAI3357179.1"/>
    <property type="molecule type" value="Genomic_DNA"/>
</dbReference>
<evidence type="ECO:0000313" key="2">
    <source>
        <dbReference type="Proteomes" id="UP000831701"/>
    </source>
</evidence>
<keyword evidence="2" id="KW-1185">Reference proteome</keyword>
<reference evidence="1" key="1">
    <citation type="submission" date="2022-04" db="EMBL/GenBank/DDBJ databases">
        <title>Jade perch genome.</title>
        <authorList>
            <person name="Chao B."/>
        </authorList>
    </citation>
    <scope>NUCLEOTIDE SEQUENCE</scope>
    <source>
        <strain evidence="1">CB-2022</strain>
    </source>
</reference>